<accession>A0ABW9DSV7</accession>
<organism evidence="1 2">
    <name type="scientific">Paraburkholderia metrosideri</name>
    <dbReference type="NCBI Taxonomy" id="580937"/>
    <lineage>
        <taxon>Bacteria</taxon>
        <taxon>Pseudomonadati</taxon>
        <taxon>Pseudomonadota</taxon>
        <taxon>Betaproteobacteria</taxon>
        <taxon>Burkholderiales</taxon>
        <taxon>Burkholderiaceae</taxon>
        <taxon>Paraburkholderia</taxon>
    </lineage>
</organism>
<keyword evidence="2" id="KW-1185">Reference proteome</keyword>
<dbReference type="EMBL" id="JAQQCF010000012">
    <property type="protein sequence ID" value="MFM0638093.1"/>
    <property type="molecule type" value="Genomic_DNA"/>
</dbReference>
<dbReference type="RefSeq" id="WP_408337031.1">
    <property type="nucleotide sequence ID" value="NZ_JAQQCF010000012.1"/>
</dbReference>
<dbReference type="Proteomes" id="UP001629432">
    <property type="component" value="Unassembled WGS sequence"/>
</dbReference>
<comment type="caution">
    <text evidence="1">The sequence shown here is derived from an EMBL/GenBank/DDBJ whole genome shotgun (WGS) entry which is preliminary data.</text>
</comment>
<sequence length="251" mass="26065">MTLGTFMKLLAICGYPQRYAGGGSPSGAAGGDLSGTYPNPTVAQATGLNLFLEAASMVSMYSGTTAQGTRVYNTRTDASNYERACMRWNGGVFLIATENAGTGLARTLDFGIGGASVWRINSGGHYIPVADATRDLGQSSTRVRHTYQNGVMVNASTIVSAPTTGQTVTVAQTTNSQIANPAGVLAALTVQFPTPLSDGHPFELVITQAVTALTMTPNSGASIVGGLTSTAGYQTTKWRYVAASTTWFRVG</sequence>
<evidence type="ECO:0000313" key="2">
    <source>
        <dbReference type="Proteomes" id="UP001629432"/>
    </source>
</evidence>
<proteinExistence type="predicted"/>
<evidence type="ECO:0000313" key="1">
    <source>
        <dbReference type="EMBL" id="MFM0638093.1"/>
    </source>
</evidence>
<protein>
    <recommendedName>
        <fullName evidence="3">Phage tail protein</fullName>
    </recommendedName>
</protein>
<gene>
    <name evidence="1" type="ORF">PQQ63_15430</name>
</gene>
<name>A0ABW9DSV7_9BURK</name>
<reference evidence="1 2" key="1">
    <citation type="journal article" date="2024" name="Chem. Sci.">
        <title>Discovery of megapolipeptins by genome mining of a Burkholderiales bacteria collection.</title>
        <authorList>
            <person name="Paulo B.S."/>
            <person name="Recchia M.J.J."/>
            <person name="Lee S."/>
            <person name="Fergusson C.H."/>
            <person name="Romanowski S.B."/>
            <person name="Hernandez A."/>
            <person name="Krull N."/>
            <person name="Liu D.Y."/>
            <person name="Cavanagh H."/>
            <person name="Bos A."/>
            <person name="Gray C.A."/>
            <person name="Murphy B.T."/>
            <person name="Linington R.G."/>
            <person name="Eustaquio A.S."/>
        </authorList>
    </citation>
    <scope>NUCLEOTIDE SEQUENCE [LARGE SCALE GENOMIC DNA]</scope>
    <source>
        <strain evidence="1 2">RL17-338-BIC-A</strain>
    </source>
</reference>
<evidence type="ECO:0008006" key="3">
    <source>
        <dbReference type="Google" id="ProtNLM"/>
    </source>
</evidence>